<dbReference type="Gene3D" id="1.25.40.10">
    <property type="entry name" value="Tetratricopeptide repeat domain"/>
    <property type="match status" value="1"/>
</dbReference>
<comment type="caution">
    <text evidence="1">The sequence shown here is derived from an EMBL/GenBank/DDBJ whole genome shotgun (WGS) entry which is preliminary data.</text>
</comment>
<accession>X1GPF7</accession>
<dbReference type="EMBL" id="BARU01022632">
    <property type="protein sequence ID" value="GAH59062.1"/>
    <property type="molecule type" value="Genomic_DNA"/>
</dbReference>
<sequence length="53" mass="6201">ARLWMAKAYMQTKEYAHAEIELKKIINDFPKCPEVSLAKSLLVQCKLHLKTNR</sequence>
<gene>
    <name evidence="1" type="ORF">S03H2_36838</name>
</gene>
<evidence type="ECO:0000313" key="1">
    <source>
        <dbReference type="EMBL" id="GAH59062.1"/>
    </source>
</evidence>
<name>X1GPF7_9ZZZZ</name>
<reference evidence="1" key="1">
    <citation type="journal article" date="2014" name="Front. Microbiol.">
        <title>High frequency of phylogenetically diverse reductive dehalogenase-homologous genes in deep subseafloor sedimentary metagenomes.</title>
        <authorList>
            <person name="Kawai M."/>
            <person name="Futagami T."/>
            <person name="Toyoda A."/>
            <person name="Takaki Y."/>
            <person name="Nishi S."/>
            <person name="Hori S."/>
            <person name="Arai W."/>
            <person name="Tsubouchi T."/>
            <person name="Morono Y."/>
            <person name="Uchiyama I."/>
            <person name="Ito T."/>
            <person name="Fujiyama A."/>
            <person name="Inagaki F."/>
            <person name="Takami H."/>
        </authorList>
    </citation>
    <scope>NUCLEOTIDE SEQUENCE</scope>
    <source>
        <strain evidence="1">Expedition CK06-06</strain>
    </source>
</reference>
<dbReference type="InterPro" id="IPR011990">
    <property type="entry name" value="TPR-like_helical_dom_sf"/>
</dbReference>
<protein>
    <recommendedName>
        <fullName evidence="2">Outer membrane lipoprotein BamD-like domain-containing protein</fullName>
    </recommendedName>
</protein>
<organism evidence="1">
    <name type="scientific">marine sediment metagenome</name>
    <dbReference type="NCBI Taxonomy" id="412755"/>
    <lineage>
        <taxon>unclassified sequences</taxon>
        <taxon>metagenomes</taxon>
        <taxon>ecological metagenomes</taxon>
    </lineage>
</organism>
<evidence type="ECO:0008006" key="2">
    <source>
        <dbReference type="Google" id="ProtNLM"/>
    </source>
</evidence>
<dbReference type="Pfam" id="PF14559">
    <property type="entry name" value="TPR_19"/>
    <property type="match status" value="1"/>
</dbReference>
<dbReference type="AlphaFoldDB" id="X1GPF7"/>
<feature type="non-terminal residue" evidence="1">
    <location>
        <position position="1"/>
    </location>
</feature>
<proteinExistence type="predicted"/>